<dbReference type="EMBL" id="FNQJ01000024">
    <property type="protein sequence ID" value="SEA70536.1"/>
    <property type="molecule type" value="Genomic_DNA"/>
</dbReference>
<sequence>MTAQGPTHTHDLTVLRLYFPANSRAKATRFWHRLGAPALAQHLLEVAHHSGIQQALLYPIGSGYLPGERLTHHHLEGHALRHPQCLELLDSETRLRTFMQEHAEELGKVRAVLFACELPMTDGDSESPTNAQSCRPQVPPSTACVS</sequence>
<dbReference type="InterPro" id="IPR011322">
    <property type="entry name" value="N-reg_PII-like_a/b"/>
</dbReference>
<name>A0A1H4DDF8_9BURK</name>
<dbReference type="Proteomes" id="UP000199002">
    <property type="component" value="Unassembled WGS sequence"/>
</dbReference>
<dbReference type="SUPFAM" id="SSF54913">
    <property type="entry name" value="GlnB-like"/>
    <property type="match status" value="1"/>
</dbReference>
<accession>A0A1H4DDF8</accession>
<dbReference type="STRING" id="592050.SAMN05421875_12420"/>
<evidence type="ECO:0000313" key="3">
    <source>
        <dbReference type="Proteomes" id="UP000199002"/>
    </source>
</evidence>
<gene>
    <name evidence="2" type="ORF">SAMN05421875_12420</name>
</gene>
<feature type="region of interest" description="Disordered" evidence="1">
    <location>
        <begin position="123"/>
        <end position="146"/>
    </location>
</feature>
<dbReference type="GeneID" id="34232461"/>
<evidence type="ECO:0000313" key="2">
    <source>
        <dbReference type="EMBL" id="SEA70536.1"/>
    </source>
</evidence>
<evidence type="ECO:0008006" key="4">
    <source>
        <dbReference type="Google" id="ProtNLM"/>
    </source>
</evidence>
<dbReference type="InterPro" id="IPR015867">
    <property type="entry name" value="N-reg_PII/ATP_PRibTrfase_C"/>
</dbReference>
<protein>
    <recommendedName>
        <fullName evidence="4">PII-like signaling protein</fullName>
    </recommendedName>
</protein>
<proteinExistence type="predicted"/>
<reference evidence="3" key="1">
    <citation type="submission" date="2016-10" db="EMBL/GenBank/DDBJ databases">
        <authorList>
            <person name="Varghese N."/>
            <person name="Submissions S."/>
        </authorList>
    </citation>
    <scope>NUCLEOTIDE SEQUENCE [LARGE SCALE GENOMIC DNA]</scope>
    <source>
        <strain evidence="3">DSM 25157</strain>
    </source>
</reference>
<organism evidence="2 3">
    <name type="scientific">Acidovorax soli</name>
    <dbReference type="NCBI Taxonomy" id="592050"/>
    <lineage>
        <taxon>Bacteria</taxon>
        <taxon>Pseudomonadati</taxon>
        <taxon>Pseudomonadota</taxon>
        <taxon>Betaproteobacteria</taxon>
        <taxon>Burkholderiales</taxon>
        <taxon>Comamonadaceae</taxon>
        <taxon>Acidovorax</taxon>
    </lineage>
</organism>
<dbReference type="Gene3D" id="3.30.70.120">
    <property type="match status" value="1"/>
</dbReference>
<keyword evidence="3" id="KW-1185">Reference proteome</keyword>
<feature type="compositionally biased region" description="Polar residues" evidence="1">
    <location>
        <begin position="126"/>
        <end position="135"/>
    </location>
</feature>
<dbReference type="RefSeq" id="WP_244273707.1">
    <property type="nucleotide sequence ID" value="NZ_FNQJ01000024.1"/>
</dbReference>
<evidence type="ECO:0000256" key="1">
    <source>
        <dbReference type="SAM" id="MobiDB-lite"/>
    </source>
</evidence>
<dbReference type="AlphaFoldDB" id="A0A1H4DDF8"/>